<protein>
    <submittedName>
        <fullName evidence="1">Uncharacterized protein</fullName>
    </submittedName>
</protein>
<proteinExistence type="predicted"/>
<reference evidence="1" key="1">
    <citation type="submission" date="2022-08" db="EMBL/GenBank/DDBJ databases">
        <title>Genome Sequence of Fusarium decemcellulare.</title>
        <authorList>
            <person name="Buettner E."/>
        </authorList>
    </citation>
    <scope>NUCLEOTIDE SEQUENCE</scope>
    <source>
        <strain evidence="1">Babe19</strain>
    </source>
</reference>
<comment type="caution">
    <text evidence="1">The sequence shown here is derived from an EMBL/GenBank/DDBJ whole genome shotgun (WGS) entry which is preliminary data.</text>
</comment>
<evidence type="ECO:0000313" key="1">
    <source>
        <dbReference type="EMBL" id="KAJ3545953.1"/>
    </source>
</evidence>
<organism evidence="1 2">
    <name type="scientific">Fusarium decemcellulare</name>
    <dbReference type="NCBI Taxonomy" id="57161"/>
    <lineage>
        <taxon>Eukaryota</taxon>
        <taxon>Fungi</taxon>
        <taxon>Dikarya</taxon>
        <taxon>Ascomycota</taxon>
        <taxon>Pezizomycotina</taxon>
        <taxon>Sordariomycetes</taxon>
        <taxon>Hypocreomycetidae</taxon>
        <taxon>Hypocreales</taxon>
        <taxon>Nectriaceae</taxon>
        <taxon>Fusarium</taxon>
        <taxon>Fusarium decemcellulare species complex</taxon>
    </lineage>
</organism>
<sequence length="458" mass="52797">MPLIKRSGRQRPRARAERDLYGNPPDDAGRRGVRSRVEGGSRNRRIQESGIEDPNDSEYEYSASLPSEQEPEPDQDREDEAGDVDSKYRPIMQISWRSEICRLLEISPDVSDDKVFEAMGTASKKLKEIDQLRSRAKARQGPPRFQIIHSVRCESSRSEDKLYIDPPWVVETGPNNAHLRGSQPIWNFELYLERNKEIVFIVYKDYRCCGRSRPRARSEADIEVDDASSLLEREQISVISPVLRSALVHLAGTALKGIPHPDFGENKDINHPYIWWFHRRSEIDKAMDKPRPEAWLHVTQLFHDYILDRMMDDWETVDKLLERSKISAQYMDYLFVPDHIVISKRQVNALEKLQGFVAKDWLTVGTSKNGFSASIDVSSWSFDGKFLRASEKLSINSLPSESDEFDITELPLYPMEFASESVVTALRNRGQMFWKCRFRNYVSCATEQEDDGIQNSAS</sequence>
<gene>
    <name evidence="1" type="ORF">NM208_g2249</name>
</gene>
<name>A0ACC1STA2_9HYPO</name>
<dbReference type="EMBL" id="JANRMS010000131">
    <property type="protein sequence ID" value="KAJ3545953.1"/>
    <property type="molecule type" value="Genomic_DNA"/>
</dbReference>
<dbReference type="Proteomes" id="UP001148629">
    <property type="component" value="Unassembled WGS sequence"/>
</dbReference>
<evidence type="ECO:0000313" key="2">
    <source>
        <dbReference type="Proteomes" id="UP001148629"/>
    </source>
</evidence>
<accession>A0ACC1STA2</accession>
<keyword evidence="2" id="KW-1185">Reference proteome</keyword>